<dbReference type="Pfam" id="PF07394">
    <property type="entry name" value="DUF1501"/>
    <property type="match status" value="1"/>
</dbReference>
<dbReference type="PANTHER" id="PTHR43737">
    <property type="entry name" value="BLL7424 PROTEIN"/>
    <property type="match status" value="1"/>
</dbReference>
<dbReference type="InterPro" id="IPR017850">
    <property type="entry name" value="Alkaline_phosphatase_core_sf"/>
</dbReference>
<gene>
    <name evidence="1" type="ORF">METZ01_LOCUS395730</name>
</gene>
<proteinExistence type="predicted"/>
<evidence type="ECO:0000313" key="1">
    <source>
        <dbReference type="EMBL" id="SVD42876.1"/>
    </source>
</evidence>
<dbReference type="EMBL" id="UINC01150037">
    <property type="protein sequence ID" value="SVD42876.1"/>
    <property type="molecule type" value="Genomic_DNA"/>
</dbReference>
<protein>
    <recommendedName>
        <fullName evidence="2">DUF1501 domain-containing protein</fullName>
    </recommendedName>
</protein>
<dbReference type="AlphaFoldDB" id="A0A382V8J9"/>
<dbReference type="PANTHER" id="PTHR43737:SF1">
    <property type="entry name" value="DUF1501 DOMAIN-CONTAINING PROTEIN"/>
    <property type="match status" value="1"/>
</dbReference>
<feature type="non-terminal residue" evidence="1">
    <location>
        <position position="1"/>
    </location>
</feature>
<dbReference type="InterPro" id="IPR010869">
    <property type="entry name" value="DUF1501"/>
</dbReference>
<organism evidence="1">
    <name type="scientific">marine metagenome</name>
    <dbReference type="NCBI Taxonomy" id="408172"/>
    <lineage>
        <taxon>unclassified sequences</taxon>
        <taxon>metagenomes</taxon>
        <taxon>ecological metagenomes</taxon>
    </lineage>
</organism>
<reference evidence="1" key="1">
    <citation type="submission" date="2018-05" db="EMBL/GenBank/DDBJ databases">
        <authorList>
            <person name="Lanie J.A."/>
            <person name="Ng W.-L."/>
            <person name="Kazmierczak K.M."/>
            <person name="Andrzejewski T.M."/>
            <person name="Davidsen T.M."/>
            <person name="Wayne K.J."/>
            <person name="Tettelin H."/>
            <person name="Glass J.I."/>
            <person name="Rusch D."/>
            <person name="Podicherti R."/>
            <person name="Tsui H.-C.T."/>
            <person name="Winkler M.E."/>
        </authorList>
    </citation>
    <scope>NUCLEOTIDE SEQUENCE</scope>
</reference>
<dbReference type="SUPFAM" id="SSF53649">
    <property type="entry name" value="Alkaline phosphatase-like"/>
    <property type="match status" value="1"/>
</dbReference>
<feature type="non-terminal residue" evidence="1">
    <location>
        <position position="286"/>
    </location>
</feature>
<accession>A0A382V8J9</accession>
<evidence type="ECO:0008006" key="2">
    <source>
        <dbReference type="Google" id="ProtNLM"/>
    </source>
</evidence>
<sequence>AHETRGTILHPNIGAWGSHYLGRSNDTLPSSVCINRRSDQGNGFFPASYAPLAIGEPSQGISNVHTIGGTGKNSRRLKLLNEIDAGFRKKFNDKGVKAYNGFYDDALALMKSKELEAFDLSSEPESTRTAYGNNALGQGCLLARRLVASGVRFIEIMHDGWDHHKALADEMDEIAPVFDQAFASLISDLDQKGMLDSTLVVVATEFGRKPQFDGDGRGHHPVCFSTALAGGGAKRGFVYGKSDERGFYVEDDAVSVGALHASIAFAAGMNIEKPAISPAGRPMTVG</sequence>
<name>A0A382V8J9_9ZZZZ</name>